<evidence type="ECO:0000256" key="1">
    <source>
        <dbReference type="ARBA" id="ARBA00004370"/>
    </source>
</evidence>
<feature type="transmembrane region" description="Helical" evidence="5">
    <location>
        <begin position="39"/>
        <end position="59"/>
    </location>
</feature>
<comment type="caution">
    <text evidence="7">The sequence shown here is derived from an EMBL/GenBank/DDBJ whole genome shotgun (WGS) entry which is preliminary data.</text>
</comment>
<evidence type="ECO:0000313" key="7">
    <source>
        <dbReference type="EMBL" id="CAK5273940.1"/>
    </source>
</evidence>
<dbReference type="AlphaFoldDB" id="A0AAD2Q478"/>
<feature type="domain" description="Fatty acid hydroxylase" evidence="6">
    <location>
        <begin position="157"/>
        <end position="309"/>
    </location>
</feature>
<evidence type="ECO:0000256" key="2">
    <source>
        <dbReference type="ARBA" id="ARBA00022692"/>
    </source>
</evidence>
<keyword evidence="4 5" id="KW-0472">Membrane</keyword>
<evidence type="ECO:0000256" key="3">
    <source>
        <dbReference type="ARBA" id="ARBA00022989"/>
    </source>
</evidence>
<dbReference type="Pfam" id="PF04116">
    <property type="entry name" value="FA_hydroxylase"/>
    <property type="match status" value="1"/>
</dbReference>
<keyword evidence="2 5" id="KW-0812">Transmembrane</keyword>
<dbReference type="GO" id="GO:0008610">
    <property type="term" value="P:lipid biosynthetic process"/>
    <property type="evidence" value="ECO:0007669"/>
    <property type="project" value="InterPro"/>
</dbReference>
<feature type="transmembrane region" description="Helical" evidence="5">
    <location>
        <begin position="147"/>
        <end position="171"/>
    </location>
</feature>
<gene>
    <name evidence="7" type="ORF">MYCIT1_LOCUS20780</name>
</gene>
<comment type="subcellular location">
    <subcellularLocation>
        <location evidence="1">Membrane</location>
    </subcellularLocation>
</comment>
<evidence type="ECO:0000259" key="6">
    <source>
        <dbReference type="Pfam" id="PF04116"/>
    </source>
</evidence>
<keyword evidence="8" id="KW-1185">Reference proteome</keyword>
<protein>
    <recommendedName>
        <fullName evidence="6">Fatty acid hydroxylase domain-containing protein</fullName>
    </recommendedName>
</protein>
<accession>A0AAD2Q478</accession>
<evidence type="ECO:0000256" key="5">
    <source>
        <dbReference type="SAM" id="Phobius"/>
    </source>
</evidence>
<evidence type="ECO:0000256" key="4">
    <source>
        <dbReference type="ARBA" id="ARBA00023136"/>
    </source>
</evidence>
<reference evidence="7" key="1">
    <citation type="submission" date="2023-11" db="EMBL/GenBank/DDBJ databases">
        <authorList>
            <person name="De Vega J J."/>
            <person name="De Vega J J."/>
        </authorList>
    </citation>
    <scope>NUCLEOTIDE SEQUENCE</scope>
</reference>
<dbReference type="PANTHER" id="PTHR11863">
    <property type="entry name" value="STEROL DESATURASE"/>
    <property type="match status" value="1"/>
</dbReference>
<name>A0AAD2Q478_9AGAR</name>
<dbReference type="GO" id="GO:0005506">
    <property type="term" value="F:iron ion binding"/>
    <property type="evidence" value="ECO:0007669"/>
    <property type="project" value="InterPro"/>
</dbReference>
<evidence type="ECO:0000313" key="8">
    <source>
        <dbReference type="Proteomes" id="UP001295794"/>
    </source>
</evidence>
<dbReference type="GO" id="GO:0016491">
    <property type="term" value="F:oxidoreductase activity"/>
    <property type="evidence" value="ECO:0007669"/>
    <property type="project" value="InterPro"/>
</dbReference>
<feature type="transmembrane region" description="Helical" evidence="5">
    <location>
        <begin position="88"/>
        <end position="108"/>
    </location>
</feature>
<organism evidence="7 8">
    <name type="scientific">Mycena citricolor</name>
    <dbReference type="NCBI Taxonomy" id="2018698"/>
    <lineage>
        <taxon>Eukaryota</taxon>
        <taxon>Fungi</taxon>
        <taxon>Dikarya</taxon>
        <taxon>Basidiomycota</taxon>
        <taxon>Agaricomycotina</taxon>
        <taxon>Agaricomycetes</taxon>
        <taxon>Agaricomycetidae</taxon>
        <taxon>Agaricales</taxon>
        <taxon>Marasmiineae</taxon>
        <taxon>Mycenaceae</taxon>
        <taxon>Mycena</taxon>
    </lineage>
</organism>
<dbReference type="EMBL" id="CAVNYO010000399">
    <property type="protein sequence ID" value="CAK5273940.1"/>
    <property type="molecule type" value="Genomic_DNA"/>
</dbReference>
<dbReference type="InterPro" id="IPR006694">
    <property type="entry name" value="Fatty_acid_hydroxylase"/>
</dbReference>
<proteinExistence type="predicted"/>
<dbReference type="InterPro" id="IPR050307">
    <property type="entry name" value="Sterol_Desaturase_Related"/>
</dbReference>
<dbReference type="Proteomes" id="UP001295794">
    <property type="component" value="Unassembled WGS sequence"/>
</dbReference>
<dbReference type="GO" id="GO:0016020">
    <property type="term" value="C:membrane"/>
    <property type="evidence" value="ECO:0007669"/>
    <property type="project" value="UniProtKB-SubCell"/>
</dbReference>
<keyword evidence="3 5" id="KW-1133">Transmembrane helix</keyword>
<sequence>MNFSAPCAKYIDGVCSESLNPPWYYSHKNSLIDGIPDEYLALASPIIAYWVLSLFFHYLDMQDWKSLEKYRINESVTAASRNRVSKSVVVGAVIFQQILQTALGLVWLSHDGRTKSLDHAGRIQNIGGYLALLGLDEATMLRLGHFVYWWAVPIFQFLVAIFVIDTWQYFLHRYMHMNKFLYRHFHSWHHRLSAPYAFGALYNHPVEGFLLDSLGTVIAESVSGMSTRQAALLFCVATFKTVDDHCGYSLPWDPLQMLTQNNADYHDIHHQAISRRPISWLPLTRAQTIGIKSNFAQPFFVHWDTMLGTQMTRQELEIRKKANREKRA</sequence>